<keyword evidence="2" id="KW-0732">Signal</keyword>
<dbReference type="Proteomes" id="UP000516305">
    <property type="component" value="Chromosome"/>
</dbReference>
<dbReference type="KEGG" id="chyd:H4K34_12000"/>
<protein>
    <recommendedName>
        <fullName evidence="5">PEP-CTERM sorting domain-containing protein</fullName>
    </recommendedName>
</protein>
<dbReference type="EMBL" id="CP060139">
    <property type="protein sequence ID" value="QNR23097.1"/>
    <property type="molecule type" value="Genomic_DNA"/>
</dbReference>
<evidence type="ECO:0000313" key="3">
    <source>
        <dbReference type="EMBL" id="QNR23097.1"/>
    </source>
</evidence>
<evidence type="ECO:0000256" key="2">
    <source>
        <dbReference type="SAM" id="SignalP"/>
    </source>
</evidence>
<dbReference type="RefSeq" id="WP_210757633.1">
    <property type="nucleotide sequence ID" value="NZ_CP060139.1"/>
</dbReference>
<dbReference type="AlphaFoldDB" id="A0A7H0VBJ9"/>
<reference evidence="3 4" key="1">
    <citation type="submission" date="2020-08" db="EMBL/GenBank/DDBJ databases">
        <title>Croceimicrobium hydrocarbonivorans gen. nov., sp. nov., a novel marine bacterium isolated from a bacterial consortium that degrades polyethylene terephthalate.</title>
        <authorList>
            <person name="Liu R."/>
        </authorList>
    </citation>
    <scope>NUCLEOTIDE SEQUENCE [LARGE SCALE GENOMIC DNA]</scope>
    <source>
        <strain evidence="3 4">A20-9</strain>
    </source>
</reference>
<proteinExistence type="predicted"/>
<keyword evidence="1" id="KW-0472">Membrane</keyword>
<gene>
    <name evidence="3" type="ORF">H4K34_12000</name>
</gene>
<keyword evidence="1" id="KW-1133">Transmembrane helix</keyword>
<organism evidence="3 4">
    <name type="scientific">Croceimicrobium hydrocarbonivorans</name>
    <dbReference type="NCBI Taxonomy" id="2761580"/>
    <lineage>
        <taxon>Bacteria</taxon>
        <taxon>Pseudomonadati</taxon>
        <taxon>Bacteroidota</taxon>
        <taxon>Flavobacteriia</taxon>
        <taxon>Flavobacteriales</taxon>
        <taxon>Owenweeksiaceae</taxon>
        <taxon>Croceimicrobium</taxon>
    </lineage>
</organism>
<feature type="transmembrane region" description="Helical" evidence="1">
    <location>
        <begin position="32"/>
        <end position="50"/>
    </location>
</feature>
<name>A0A7H0VBJ9_9FLAO</name>
<keyword evidence="4" id="KW-1185">Reference proteome</keyword>
<evidence type="ECO:0000313" key="4">
    <source>
        <dbReference type="Proteomes" id="UP000516305"/>
    </source>
</evidence>
<evidence type="ECO:0000256" key="1">
    <source>
        <dbReference type="SAM" id="Phobius"/>
    </source>
</evidence>
<sequence>MKSKIGFAFAILMILILTEVSAQPSGGGPGAPTPIGFVEVLLVGGAALGISRIKQNRKSDDAL</sequence>
<feature type="chain" id="PRO_5028808059" description="PEP-CTERM sorting domain-containing protein" evidence="2">
    <location>
        <begin position="23"/>
        <end position="63"/>
    </location>
</feature>
<keyword evidence="1" id="KW-0812">Transmembrane</keyword>
<evidence type="ECO:0008006" key="5">
    <source>
        <dbReference type="Google" id="ProtNLM"/>
    </source>
</evidence>
<accession>A0A7H0VBJ9</accession>
<feature type="signal peptide" evidence="2">
    <location>
        <begin position="1"/>
        <end position="22"/>
    </location>
</feature>